<dbReference type="KEGG" id="scp:HMPREF0833_10131"/>
<dbReference type="PANTHER" id="PTHR33169">
    <property type="entry name" value="PADR-FAMILY TRANSCRIPTIONAL REGULATOR"/>
    <property type="match status" value="1"/>
</dbReference>
<dbReference type="AlphaFoldDB" id="F8DF87"/>
<dbReference type="PANTHER" id="PTHR33169:SF14">
    <property type="entry name" value="TRANSCRIPTIONAL REGULATOR RV3488"/>
    <property type="match status" value="1"/>
</dbReference>
<dbReference type="InterPro" id="IPR036390">
    <property type="entry name" value="WH_DNA-bd_sf"/>
</dbReference>
<gene>
    <name evidence="2" type="ordered locus">HMPREF0833_10131</name>
</gene>
<sequence>MKKEVRRMKESQLLKGVLEGCVLEIISKKAIYGYELIQSLKEMGFDKIVAGTIYPLLQKLEKQGIIHGEMRPSPDGPDRKYFSLSDAGKERLGEFWDQWQELVTKVERIKKEGEEW</sequence>
<accession>F8DF87</accession>
<reference evidence="3" key="1">
    <citation type="submission" date="2011-06" db="EMBL/GenBank/DDBJ databases">
        <title>Complete sequence of Streptococcus parasanguinis strain ATCC 15912.</title>
        <authorList>
            <person name="Muzny D."/>
            <person name="Qin X."/>
            <person name="Buhay C."/>
            <person name="Dugan-Rocha S."/>
            <person name="Ding Y."/>
            <person name="Chen G."/>
            <person name="Hawes A."/>
            <person name="Holder M."/>
            <person name="Jhangiani S."/>
            <person name="Johnson A."/>
            <person name="Khan Z."/>
            <person name="Li Z."/>
            <person name="Liu W."/>
            <person name="Liu X."/>
            <person name="Perez L."/>
            <person name="Shen H."/>
            <person name="Wang Q."/>
            <person name="Watt J."/>
            <person name="Xi L."/>
            <person name="Xin Y."/>
            <person name="Zhou J."/>
            <person name="Deng J."/>
            <person name="Jiang H."/>
            <person name="Liu Y."/>
            <person name="Qu J."/>
            <person name="Song X.-Z."/>
            <person name="Zhang L."/>
            <person name="Villasana D."/>
            <person name="Johnson A."/>
            <person name="Liu J."/>
            <person name="Liyanage D."/>
            <person name="Lorensuhewa L."/>
            <person name="Robinson T."/>
            <person name="Song A."/>
            <person name="Song B.-B."/>
            <person name="Dinh H."/>
            <person name="Thornton R."/>
            <person name="Coyle M."/>
            <person name="Francisco L."/>
            <person name="Jackson L."/>
            <person name="Javaid M."/>
            <person name="Korchina V."/>
            <person name="Kovar C."/>
            <person name="Mata R."/>
            <person name="Mathew T."/>
            <person name="Ngo R."/>
            <person name="Nguyen L."/>
            <person name="Nguyen N."/>
            <person name="Okwuonu G."/>
            <person name="Ongeri F."/>
            <person name="Pham C."/>
            <person name="Simmons D."/>
            <person name="Wilczek-Boney K."/>
            <person name="Hale W."/>
            <person name="Jakkamsetti A."/>
            <person name="Pham P."/>
            <person name="Ruth R."/>
            <person name="San Lucas F."/>
            <person name="Warren J."/>
            <person name="Zhang J."/>
            <person name="Zhao Z."/>
            <person name="Zhou C."/>
            <person name="Zhu D."/>
            <person name="Lee S."/>
            <person name="Bess C."/>
            <person name="Blankenburg K."/>
            <person name="Forbes L."/>
            <person name="Fu Q."/>
            <person name="Gubbala S."/>
            <person name="Hirani K."/>
            <person name="Jayaseelan J.C."/>
            <person name="Lara F."/>
            <person name="Munidasa M."/>
            <person name="Palculict T."/>
            <person name="Patil S."/>
            <person name="Pu L.-L."/>
            <person name="Saada N."/>
            <person name="Tang L."/>
            <person name="Weissenberger G."/>
            <person name="Zhu Y."/>
            <person name="Hemphill L."/>
            <person name="Shang Y."/>
            <person name="Youmans B."/>
            <person name="Ayvaz T."/>
            <person name="Ross M."/>
            <person name="Santibanez J."/>
            <person name="Aqrawi P."/>
            <person name="Gross S."/>
            <person name="Joshi V."/>
            <person name="Fowler G."/>
            <person name="Nazareth L."/>
            <person name="Reid J."/>
            <person name="Worley K."/>
            <person name="Petrosino J."/>
            <person name="Highlander S."/>
            <person name="Gibbs R."/>
        </authorList>
    </citation>
    <scope>NUCLEOTIDE SEQUENCE [LARGE SCALE GENOMIC DNA]</scope>
    <source>
        <strain evidence="3">ATCC 15912 / DSM 6778 / CIP 104372 / LMG 14537</strain>
    </source>
</reference>
<organism evidence="2 3">
    <name type="scientific">Streptococcus parasanguinis (strain ATCC 15912 / DSM 6778 / CIP 104372 / LMG 14537)</name>
    <dbReference type="NCBI Taxonomy" id="760570"/>
    <lineage>
        <taxon>Bacteria</taxon>
        <taxon>Bacillati</taxon>
        <taxon>Bacillota</taxon>
        <taxon>Bacilli</taxon>
        <taxon>Lactobacillales</taxon>
        <taxon>Streptococcaceae</taxon>
        <taxon>Streptococcus</taxon>
    </lineage>
</organism>
<evidence type="ECO:0000313" key="2">
    <source>
        <dbReference type="EMBL" id="AEH55162.1"/>
    </source>
</evidence>
<dbReference type="SUPFAM" id="SSF46785">
    <property type="entry name" value="Winged helix' DNA-binding domain"/>
    <property type="match status" value="1"/>
</dbReference>
<protein>
    <submittedName>
        <fullName evidence="2">Transcriptional regulator, PadR family</fullName>
    </submittedName>
</protein>
<dbReference type="InterPro" id="IPR052509">
    <property type="entry name" value="Metal_resp_DNA-bind_regulator"/>
</dbReference>
<dbReference type="Proteomes" id="UP000001502">
    <property type="component" value="Chromosome"/>
</dbReference>
<dbReference type="Pfam" id="PF03551">
    <property type="entry name" value="PadR"/>
    <property type="match status" value="1"/>
</dbReference>
<proteinExistence type="predicted"/>
<evidence type="ECO:0000313" key="3">
    <source>
        <dbReference type="Proteomes" id="UP000001502"/>
    </source>
</evidence>
<dbReference type="InterPro" id="IPR036388">
    <property type="entry name" value="WH-like_DNA-bd_sf"/>
</dbReference>
<feature type="domain" description="Transcription regulator PadR N-terminal" evidence="1">
    <location>
        <begin position="22"/>
        <end position="93"/>
    </location>
</feature>
<dbReference type="InterPro" id="IPR005149">
    <property type="entry name" value="Tscrpt_reg_PadR_N"/>
</dbReference>
<dbReference type="EMBL" id="CP002843">
    <property type="protein sequence ID" value="AEH55162.1"/>
    <property type="molecule type" value="Genomic_DNA"/>
</dbReference>
<name>F8DF87_STREP</name>
<evidence type="ECO:0000259" key="1">
    <source>
        <dbReference type="Pfam" id="PF03551"/>
    </source>
</evidence>
<dbReference type="HOGENOM" id="CLU_063440_3_1_9"/>
<dbReference type="Gene3D" id="1.10.10.10">
    <property type="entry name" value="Winged helix-like DNA-binding domain superfamily/Winged helix DNA-binding domain"/>
    <property type="match status" value="1"/>
</dbReference>